<dbReference type="GO" id="GO:0005886">
    <property type="term" value="C:plasma membrane"/>
    <property type="evidence" value="ECO:0007669"/>
    <property type="project" value="UniProtKB-SubCell"/>
</dbReference>
<evidence type="ECO:0000256" key="1">
    <source>
        <dbReference type="ARBA" id="ARBA00004651"/>
    </source>
</evidence>
<evidence type="ECO:0000259" key="8">
    <source>
        <dbReference type="Pfam" id="PF00892"/>
    </source>
</evidence>
<feature type="transmembrane region" description="Helical" evidence="7">
    <location>
        <begin position="236"/>
        <end position="255"/>
    </location>
</feature>
<organism evidence="9 10">
    <name type="scientific">Rossellomorea marisflavi</name>
    <dbReference type="NCBI Taxonomy" id="189381"/>
    <lineage>
        <taxon>Bacteria</taxon>
        <taxon>Bacillati</taxon>
        <taxon>Bacillota</taxon>
        <taxon>Bacilli</taxon>
        <taxon>Bacillales</taxon>
        <taxon>Bacillaceae</taxon>
        <taxon>Rossellomorea</taxon>
    </lineage>
</organism>
<comment type="similarity">
    <text evidence="2">Belongs to the EamA transporter family.</text>
</comment>
<gene>
    <name evidence="9" type="ORF">FZC83_17945</name>
</gene>
<dbReference type="EMBL" id="VTEQ01000006">
    <property type="protein sequence ID" value="TYS51453.1"/>
    <property type="molecule type" value="Genomic_DNA"/>
</dbReference>
<feature type="transmembrane region" description="Helical" evidence="7">
    <location>
        <begin position="261"/>
        <end position="279"/>
    </location>
</feature>
<keyword evidence="6 7" id="KW-0472">Membrane</keyword>
<evidence type="ECO:0000256" key="2">
    <source>
        <dbReference type="ARBA" id="ARBA00007362"/>
    </source>
</evidence>
<keyword evidence="4 7" id="KW-0812">Transmembrane</keyword>
<dbReference type="PANTHER" id="PTHR42920">
    <property type="entry name" value="OS03G0707200 PROTEIN-RELATED"/>
    <property type="match status" value="1"/>
</dbReference>
<reference evidence="9 10" key="1">
    <citation type="submission" date="2019-08" db="EMBL/GenBank/DDBJ databases">
        <title>Bacillus genomes from the desert of Cuatro Cienegas, Coahuila.</title>
        <authorList>
            <person name="Olmedo-Alvarez G."/>
        </authorList>
    </citation>
    <scope>NUCLEOTIDE SEQUENCE [LARGE SCALE GENOMIC DNA]</scope>
    <source>
        <strain evidence="9 10">CH108_3D</strain>
    </source>
</reference>
<dbReference type="AlphaFoldDB" id="A0A5D4RJ31"/>
<feature type="transmembrane region" description="Helical" evidence="7">
    <location>
        <begin position="34"/>
        <end position="52"/>
    </location>
</feature>
<evidence type="ECO:0000313" key="9">
    <source>
        <dbReference type="EMBL" id="TYS51453.1"/>
    </source>
</evidence>
<dbReference type="InterPro" id="IPR051258">
    <property type="entry name" value="Diverse_Substrate_Transporter"/>
</dbReference>
<dbReference type="RefSeq" id="WP_148985867.1">
    <property type="nucleotide sequence ID" value="NZ_JBNILK010000006.1"/>
</dbReference>
<evidence type="ECO:0000313" key="10">
    <source>
        <dbReference type="Proteomes" id="UP000322997"/>
    </source>
</evidence>
<accession>A0A5D4RJ31</accession>
<sequence length="295" mass="31138">MRIQYALFILMAAMLWGTTGTIQALAPEGVHPIAIGAVRLAIGGLFLLLLSLGKIHWKGWPLKGTVAAALCMALYQPFFFSAVSMTGIAIGTVIAIGSAPVIAGLLEWGIKRKVPQASWWVSTAMAIAGCILLFTNRGSVVADPRGILLALGAGASFAGYTMISGTLVNRRETLPVVAVVFMLGAFFLTPFLFLYDLSWLMEVRGTGVALHLGVVATGLAYLLFARGLVKVPASTAVTLSLAEPLTATMLGVFLIGESLDALSWLGVGLLFLGIMLLVGKKGVDSDKDKRQMRSA</sequence>
<dbReference type="InterPro" id="IPR000620">
    <property type="entry name" value="EamA_dom"/>
</dbReference>
<feature type="transmembrane region" description="Helical" evidence="7">
    <location>
        <begin position="117"/>
        <end position="135"/>
    </location>
</feature>
<feature type="transmembrane region" description="Helical" evidence="7">
    <location>
        <begin position="147"/>
        <end position="167"/>
    </location>
</feature>
<dbReference type="Gene3D" id="1.10.3730.20">
    <property type="match status" value="1"/>
</dbReference>
<dbReference type="InterPro" id="IPR037185">
    <property type="entry name" value="EmrE-like"/>
</dbReference>
<feature type="transmembrane region" description="Helical" evidence="7">
    <location>
        <begin position="88"/>
        <end position="110"/>
    </location>
</feature>
<comment type="caution">
    <text evidence="9">The sequence shown here is derived from an EMBL/GenBank/DDBJ whole genome shotgun (WGS) entry which is preliminary data.</text>
</comment>
<feature type="domain" description="EamA" evidence="8">
    <location>
        <begin position="145"/>
        <end position="278"/>
    </location>
</feature>
<proteinExistence type="inferred from homology"/>
<protein>
    <submittedName>
        <fullName evidence="9">EamA family transporter</fullName>
    </submittedName>
</protein>
<name>A0A5D4RJ31_9BACI</name>
<evidence type="ECO:0000256" key="6">
    <source>
        <dbReference type="ARBA" id="ARBA00023136"/>
    </source>
</evidence>
<dbReference type="SUPFAM" id="SSF103481">
    <property type="entry name" value="Multidrug resistance efflux transporter EmrE"/>
    <property type="match status" value="2"/>
</dbReference>
<feature type="domain" description="EamA" evidence="8">
    <location>
        <begin position="6"/>
        <end position="134"/>
    </location>
</feature>
<comment type="subcellular location">
    <subcellularLocation>
        <location evidence="1">Cell membrane</location>
        <topology evidence="1">Multi-pass membrane protein</topology>
    </subcellularLocation>
</comment>
<feature type="transmembrane region" description="Helical" evidence="7">
    <location>
        <begin position="207"/>
        <end position="224"/>
    </location>
</feature>
<dbReference type="Proteomes" id="UP000322997">
    <property type="component" value="Unassembled WGS sequence"/>
</dbReference>
<keyword evidence="5 7" id="KW-1133">Transmembrane helix</keyword>
<dbReference type="PANTHER" id="PTHR42920:SF5">
    <property type="entry name" value="EAMA DOMAIN-CONTAINING PROTEIN"/>
    <property type="match status" value="1"/>
</dbReference>
<evidence type="ECO:0000256" key="3">
    <source>
        <dbReference type="ARBA" id="ARBA00022475"/>
    </source>
</evidence>
<dbReference type="Pfam" id="PF00892">
    <property type="entry name" value="EamA"/>
    <property type="match status" value="2"/>
</dbReference>
<evidence type="ECO:0000256" key="5">
    <source>
        <dbReference type="ARBA" id="ARBA00022989"/>
    </source>
</evidence>
<feature type="transmembrane region" description="Helical" evidence="7">
    <location>
        <begin position="64"/>
        <end position="82"/>
    </location>
</feature>
<keyword evidence="3" id="KW-1003">Cell membrane</keyword>
<feature type="transmembrane region" description="Helical" evidence="7">
    <location>
        <begin position="174"/>
        <end position="195"/>
    </location>
</feature>
<evidence type="ECO:0000256" key="7">
    <source>
        <dbReference type="SAM" id="Phobius"/>
    </source>
</evidence>
<evidence type="ECO:0000256" key="4">
    <source>
        <dbReference type="ARBA" id="ARBA00022692"/>
    </source>
</evidence>